<proteinExistence type="predicted"/>
<protein>
    <recommendedName>
        <fullName evidence="3">F-box domain-containing protein</fullName>
    </recommendedName>
</protein>
<name>A0A3M7EYA0_HORWE</name>
<dbReference type="Proteomes" id="UP000281468">
    <property type="component" value="Unassembled WGS sequence"/>
</dbReference>
<sequence length="302" mass="33684">MLQPSLDIATIIYPPFAGTMLETDMAVMVPPIDLQITKIDPQPGPIQPPDTFFRLWDLPSELRLRIYEYALAPTQNLHLSRTQTKPFSVTPPITPQLLTACHQIHREASPILLDQNEICIAVDAHDAASPVIPPHRLPPPVLQRIRHLSVILDCTNYFNLSYSDTDLTPFSSLTSLQTLRLAMVYRRNHATQVLAPLHIPSLREFNLVAQVLERIPAATEVVFGTEEGSLQREIVREVIERRKGGIRGVYVEAPERDLRDAAVGVKGLVRGCKSGGLTGTREGFGGERNEALTARMEVRVRI</sequence>
<gene>
    <name evidence="1" type="ORF">D0862_12309</name>
</gene>
<comment type="caution">
    <text evidence="1">The sequence shown here is derived from an EMBL/GenBank/DDBJ whole genome shotgun (WGS) entry which is preliminary data.</text>
</comment>
<dbReference type="PANTHER" id="PTHR42085">
    <property type="entry name" value="F-BOX DOMAIN-CONTAINING PROTEIN"/>
    <property type="match status" value="1"/>
</dbReference>
<organism evidence="1 2">
    <name type="scientific">Hortaea werneckii</name>
    <name type="common">Black yeast</name>
    <name type="synonym">Cladosporium werneckii</name>
    <dbReference type="NCBI Taxonomy" id="91943"/>
    <lineage>
        <taxon>Eukaryota</taxon>
        <taxon>Fungi</taxon>
        <taxon>Dikarya</taxon>
        <taxon>Ascomycota</taxon>
        <taxon>Pezizomycotina</taxon>
        <taxon>Dothideomycetes</taxon>
        <taxon>Dothideomycetidae</taxon>
        <taxon>Mycosphaerellales</taxon>
        <taxon>Teratosphaeriaceae</taxon>
        <taxon>Hortaea</taxon>
    </lineage>
</organism>
<dbReference type="VEuPathDB" id="FungiDB:BTJ68_04416"/>
<evidence type="ECO:0008006" key="3">
    <source>
        <dbReference type="Google" id="ProtNLM"/>
    </source>
</evidence>
<dbReference type="PANTHER" id="PTHR42085:SF2">
    <property type="entry name" value="F-BOX DOMAIN-CONTAINING PROTEIN"/>
    <property type="match status" value="1"/>
</dbReference>
<reference evidence="1 2" key="1">
    <citation type="journal article" date="2018" name="BMC Genomics">
        <title>Genomic evidence for intraspecific hybridization in a clonal and extremely halotolerant yeast.</title>
        <authorList>
            <person name="Gostincar C."/>
            <person name="Stajich J.E."/>
            <person name="Zupancic J."/>
            <person name="Zalar P."/>
            <person name="Gunde-Cimerman N."/>
        </authorList>
    </citation>
    <scope>NUCLEOTIDE SEQUENCE [LARGE SCALE GENOMIC DNA]</scope>
    <source>
        <strain evidence="1 2">EXF-171</strain>
    </source>
</reference>
<dbReference type="AlphaFoldDB" id="A0A3M7EYA0"/>
<accession>A0A3M7EYA0</accession>
<evidence type="ECO:0000313" key="1">
    <source>
        <dbReference type="EMBL" id="RMY81588.1"/>
    </source>
</evidence>
<evidence type="ECO:0000313" key="2">
    <source>
        <dbReference type="Proteomes" id="UP000281468"/>
    </source>
</evidence>
<dbReference type="EMBL" id="QWIQ01000583">
    <property type="protein sequence ID" value="RMY81588.1"/>
    <property type="molecule type" value="Genomic_DNA"/>
</dbReference>
<dbReference type="InterPro" id="IPR038883">
    <property type="entry name" value="AN11006-like"/>
</dbReference>